<dbReference type="EMBL" id="FQWL01000002">
    <property type="protein sequence ID" value="SHG52962.1"/>
    <property type="molecule type" value="Genomic_DNA"/>
</dbReference>
<dbReference type="Proteomes" id="UP000184532">
    <property type="component" value="Unassembled WGS sequence"/>
</dbReference>
<dbReference type="SUPFAM" id="SSF55909">
    <property type="entry name" value="Pentein"/>
    <property type="match status" value="1"/>
</dbReference>
<name>A0A1M5KJG3_9FLAO</name>
<gene>
    <name evidence="2" type="ORF">SAMN04488116_1624</name>
</gene>
<keyword evidence="3" id="KW-1185">Reference proteome</keyword>
<protein>
    <submittedName>
        <fullName evidence="2">Agmatine deiminase</fullName>
    </submittedName>
</protein>
<keyword evidence="1" id="KW-0378">Hydrolase</keyword>
<dbReference type="GO" id="GO:0047632">
    <property type="term" value="F:agmatine deiminase activity"/>
    <property type="evidence" value="ECO:0007669"/>
    <property type="project" value="TreeGrafter"/>
</dbReference>
<evidence type="ECO:0000313" key="3">
    <source>
        <dbReference type="Proteomes" id="UP000184532"/>
    </source>
</evidence>
<evidence type="ECO:0000256" key="1">
    <source>
        <dbReference type="ARBA" id="ARBA00022801"/>
    </source>
</evidence>
<dbReference type="STRING" id="570519.SAMN04488116_1624"/>
<evidence type="ECO:0000313" key="2">
    <source>
        <dbReference type="EMBL" id="SHG52962.1"/>
    </source>
</evidence>
<reference evidence="3" key="1">
    <citation type="submission" date="2016-11" db="EMBL/GenBank/DDBJ databases">
        <authorList>
            <person name="Varghese N."/>
            <person name="Submissions S."/>
        </authorList>
    </citation>
    <scope>NUCLEOTIDE SEQUENCE [LARGE SCALE GENOMIC DNA]</scope>
    <source>
        <strain evidence="3">DSM 22638</strain>
    </source>
</reference>
<dbReference type="InterPro" id="IPR007466">
    <property type="entry name" value="Peptidyl-Arg-deiminase_porph"/>
</dbReference>
<organism evidence="2 3">
    <name type="scientific">Flagellimonas flava</name>
    <dbReference type="NCBI Taxonomy" id="570519"/>
    <lineage>
        <taxon>Bacteria</taxon>
        <taxon>Pseudomonadati</taxon>
        <taxon>Bacteroidota</taxon>
        <taxon>Flavobacteriia</taxon>
        <taxon>Flavobacteriales</taxon>
        <taxon>Flavobacteriaceae</taxon>
        <taxon>Flagellimonas</taxon>
    </lineage>
</organism>
<dbReference type="PANTHER" id="PTHR31377">
    <property type="entry name" value="AGMATINE DEIMINASE-RELATED"/>
    <property type="match status" value="1"/>
</dbReference>
<dbReference type="AlphaFoldDB" id="A0A1M5KJG3"/>
<dbReference type="GO" id="GO:0009446">
    <property type="term" value="P:putrescine biosynthetic process"/>
    <property type="evidence" value="ECO:0007669"/>
    <property type="project" value="InterPro"/>
</dbReference>
<sequence length="377" mass="42619">MKSLTIINIPIFLTLLVITVSSTINPIPTQTKTMNEILYTFPEESIQHEGTWLQWPHHFQYGKRFRNDLDPTWVEMTRELVSSEKVHIVTYNAKEKERIKNLLTASSVDLKNVDFTIAPNDDFWIRDNGPIYVHDQEGNLVIQDWGFNGWGGKADYKNCNAIPKKIGQKQNRKVVDLNTILVNEGGSVELDGHGTLMACKSSILNANRNPGMTQKEVEQIFTKYLGATNFVWLDGQAGLEITDQHIDGFARFGNAHTIVTMAPEDLEQFDVTPSDIKKLFAATDKTGKAYNFLKLPLTQNTVRTTYGKDLGYKGSYCNYYIANTKVLVPTYNDENDATAIQLLQQLYPNREVVGIDFRNVYANGGMVHCVTQQQPKG</sequence>
<dbReference type="GO" id="GO:0004668">
    <property type="term" value="F:protein-arginine deiminase activity"/>
    <property type="evidence" value="ECO:0007669"/>
    <property type="project" value="InterPro"/>
</dbReference>
<dbReference type="Gene3D" id="3.75.10.10">
    <property type="entry name" value="L-arginine/glycine Amidinotransferase, Chain A"/>
    <property type="match status" value="1"/>
</dbReference>
<dbReference type="OrthoDB" id="9808013at2"/>
<accession>A0A1M5KJG3</accession>
<dbReference type="PANTHER" id="PTHR31377:SF0">
    <property type="entry name" value="AGMATINE DEIMINASE-RELATED"/>
    <property type="match status" value="1"/>
</dbReference>
<dbReference type="Pfam" id="PF04371">
    <property type="entry name" value="PAD_porph"/>
    <property type="match status" value="1"/>
</dbReference>
<proteinExistence type="predicted"/>